<dbReference type="InterPro" id="IPR001138">
    <property type="entry name" value="Zn2Cys6_DnaBD"/>
</dbReference>
<dbReference type="GO" id="GO:0005634">
    <property type="term" value="C:nucleus"/>
    <property type="evidence" value="ECO:0007669"/>
    <property type="project" value="UniProtKB-SubCell"/>
</dbReference>
<dbReference type="InterPro" id="IPR050613">
    <property type="entry name" value="Sec_Metabolite_Reg"/>
</dbReference>
<dbReference type="OrthoDB" id="762982at2759"/>
<dbReference type="GeneID" id="63759677"/>
<gene>
    <name evidence="9" type="ORF">ASPSYDRAFT_188499</name>
</gene>
<keyword evidence="4" id="KW-0238">DNA-binding</keyword>
<name>A0A1L9SZX3_9EURO</name>
<feature type="region of interest" description="Disordered" evidence="7">
    <location>
        <begin position="1"/>
        <end position="20"/>
    </location>
</feature>
<keyword evidence="3" id="KW-0805">Transcription regulation</keyword>
<keyword evidence="5" id="KW-0804">Transcription</keyword>
<dbReference type="PROSITE" id="PS00463">
    <property type="entry name" value="ZN2_CY6_FUNGAL_1"/>
    <property type="match status" value="1"/>
</dbReference>
<dbReference type="Proteomes" id="UP000184356">
    <property type="component" value="Unassembled WGS sequence"/>
</dbReference>
<evidence type="ECO:0000313" key="9">
    <source>
        <dbReference type="EMBL" id="OJJ52740.1"/>
    </source>
</evidence>
<dbReference type="GO" id="GO:0000981">
    <property type="term" value="F:DNA-binding transcription factor activity, RNA polymerase II-specific"/>
    <property type="evidence" value="ECO:0007669"/>
    <property type="project" value="InterPro"/>
</dbReference>
<dbReference type="PANTHER" id="PTHR31001:SF40">
    <property type="entry name" value="ZN(II)2CYS6 TRANSCRIPTION FACTOR (EUROFUNG)"/>
    <property type="match status" value="1"/>
</dbReference>
<dbReference type="Gene3D" id="4.10.240.10">
    <property type="entry name" value="Zn(2)-C6 fungal-type DNA-binding domain"/>
    <property type="match status" value="1"/>
</dbReference>
<accession>A0A1L9SZX3</accession>
<dbReference type="InterPro" id="IPR007219">
    <property type="entry name" value="XnlR_reg_dom"/>
</dbReference>
<proteinExistence type="predicted"/>
<evidence type="ECO:0000256" key="5">
    <source>
        <dbReference type="ARBA" id="ARBA00023163"/>
    </source>
</evidence>
<keyword evidence="6" id="KW-0539">Nucleus</keyword>
<evidence type="ECO:0000313" key="10">
    <source>
        <dbReference type="Proteomes" id="UP000184356"/>
    </source>
</evidence>
<comment type="subcellular location">
    <subcellularLocation>
        <location evidence="1">Nucleus</location>
    </subcellularLocation>
</comment>
<dbReference type="GO" id="GO:0003677">
    <property type="term" value="F:DNA binding"/>
    <property type="evidence" value="ECO:0007669"/>
    <property type="project" value="UniProtKB-KW"/>
</dbReference>
<dbReference type="Pfam" id="PF00172">
    <property type="entry name" value="Zn_clus"/>
    <property type="match status" value="1"/>
</dbReference>
<keyword evidence="10" id="KW-1185">Reference proteome</keyword>
<evidence type="ECO:0000259" key="8">
    <source>
        <dbReference type="PROSITE" id="PS50048"/>
    </source>
</evidence>
<evidence type="ECO:0000256" key="4">
    <source>
        <dbReference type="ARBA" id="ARBA00023125"/>
    </source>
</evidence>
<sequence length="567" mass="63422">MDRPGKRKQVAGTSRLNLNRPKLTRTREVQACQQCRSRKVRCDQCKPQCQTCIAHRRPCTYTGSTSALRSGKVSKAISSKDTERELGHKIPLNQNGLLKATVGTTPRYFASSSWIAAVEGWDVNGADYSPEGASPGYCHSPGATIEDFIHLPEVDRLISWYATNCHFWHPFVDIGGVVSSIQCIRSRGKSSSSRYALIAAICYSAVSSINVSGECKLLSSTALEWNATANHLLISAGYPLSPDMDSLQAAFLLATPSTAEESSRFDPGPVCVLVRAAQSLGLHREPLSFQPPARDADLRRALWWSIYALDVSYAMAHALPPLIYPATSDVRVLDATNALDRKLITTIHRVSVVMSKAFLEIYGASQPTYRQIQSLDAEATKICSEEVTDSHNSATTALERFIAMSRRMCCFKMIFVLHQPYLRANQWPPDAREKTLSACQGYIDEFLHSTQDTSLSPYRWVLRHFNMIHPCAIILQDFVQNPGSAELHDLRETVDKCFSALSTDSPPNWTRLQRLRDKAWAANQWHLEEEVDTLDWLDTGLLDWDPLFASFNWDDMLLISDSNDNVE</sequence>
<dbReference type="EMBL" id="KV878599">
    <property type="protein sequence ID" value="OJJ52740.1"/>
    <property type="molecule type" value="Genomic_DNA"/>
</dbReference>
<dbReference type="PROSITE" id="PS50048">
    <property type="entry name" value="ZN2_CY6_FUNGAL_2"/>
    <property type="match status" value="1"/>
</dbReference>
<dbReference type="InterPro" id="IPR036864">
    <property type="entry name" value="Zn2-C6_fun-type_DNA-bd_sf"/>
</dbReference>
<feature type="domain" description="Zn(2)-C6 fungal-type" evidence="8">
    <location>
        <begin position="31"/>
        <end position="61"/>
    </location>
</feature>
<dbReference type="Pfam" id="PF04082">
    <property type="entry name" value="Fungal_trans"/>
    <property type="match status" value="1"/>
</dbReference>
<keyword evidence="2" id="KW-0479">Metal-binding</keyword>
<dbReference type="AlphaFoldDB" id="A0A1L9SZX3"/>
<evidence type="ECO:0000256" key="6">
    <source>
        <dbReference type="ARBA" id="ARBA00023242"/>
    </source>
</evidence>
<dbReference type="GO" id="GO:0006351">
    <property type="term" value="P:DNA-templated transcription"/>
    <property type="evidence" value="ECO:0007669"/>
    <property type="project" value="InterPro"/>
</dbReference>
<dbReference type="SMART" id="SM00066">
    <property type="entry name" value="GAL4"/>
    <property type="match status" value="1"/>
</dbReference>
<dbReference type="PANTHER" id="PTHR31001">
    <property type="entry name" value="UNCHARACTERIZED TRANSCRIPTIONAL REGULATORY PROTEIN"/>
    <property type="match status" value="1"/>
</dbReference>
<evidence type="ECO:0000256" key="2">
    <source>
        <dbReference type="ARBA" id="ARBA00022723"/>
    </source>
</evidence>
<organism evidence="9 10">
    <name type="scientific">Aspergillus sydowii CBS 593.65</name>
    <dbReference type="NCBI Taxonomy" id="1036612"/>
    <lineage>
        <taxon>Eukaryota</taxon>
        <taxon>Fungi</taxon>
        <taxon>Dikarya</taxon>
        <taxon>Ascomycota</taxon>
        <taxon>Pezizomycotina</taxon>
        <taxon>Eurotiomycetes</taxon>
        <taxon>Eurotiomycetidae</taxon>
        <taxon>Eurotiales</taxon>
        <taxon>Aspergillaceae</taxon>
        <taxon>Aspergillus</taxon>
        <taxon>Aspergillus subgen. Nidulantes</taxon>
    </lineage>
</organism>
<dbReference type="CDD" id="cd12148">
    <property type="entry name" value="fungal_TF_MHR"/>
    <property type="match status" value="1"/>
</dbReference>
<dbReference type="SUPFAM" id="SSF57701">
    <property type="entry name" value="Zn2/Cys6 DNA-binding domain"/>
    <property type="match status" value="1"/>
</dbReference>
<dbReference type="STRING" id="1036612.A0A1L9SZX3"/>
<dbReference type="VEuPathDB" id="FungiDB:ASPSYDRAFT_188499"/>
<evidence type="ECO:0000256" key="7">
    <source>
        <dbReference type="SAM" id="MobiDB-lite"/>
    </source>
</evidence>
<protein>
    <recommendedName>
        <fullName evidence="8">Zn(2)-C6 fungal-type domain-containing protein</fullName>
    </recommendedName>
</protein>
<evidence type="ECO:0000256" key="1">
    <source>
        <dbReference type="ARBA" id="ARBA00004123"/>
    </source>
</evidence>
<dbReference type="GO" id="GO:0008270">
    <property type="term" value="F:zinc ion binding"/>
    <property type="evidence" value="ECO:0007669"/>
    <property type="project" value="InterPro"/>
</dbReference>
<reference evidence="10" key="1">
    <citation type="journal article" date="2017" name="Genome Biol.">
        <title>Comparative genomics reveals high biological diversity and specific adaptations in the industrially and medically important fungal genus Aspergillus.</title>
        <authorList>
            <person name="de Vries R.P."/>
            <person name="Riley R."/>
            <person name="Wiebenga A."/>
            <person name="Aguilar-Osorio G."/>
            <person name="Amillis S."/>
            <person name="Uchima C.A."/>
            <person name="Anderluh G."/>
            <person name="Asadollahi M."/>
            <person name="Askin M."/>
            <person name="Barry K."/>
            <person name="Battaglia E."/>
            <person name="Bayram O."/>
            <person name="Benocci T."/>
            <person name="Braus-Stromeyer S.A."/>
            <person name="Caldana C."/>
            <person name="Canovas D."/>
            <person name="Cerqueira G.C."/>
            <person name="Chen F."/>
            <person name="Chen W."/>
            <person name="Choi C."/>
            <person name="Clum A."/>
            <person name="Dos Santos R.A."/>
            <person name="Damasio A.R."/>
            <person name="Diallinas G."/>
            <person name="Emri T."/>
            <person name="Fekete E."/>
            <person name="Flipphi M."/>
            <person name="Freyberg S."/>
            <person name="Gallo A."/>
            <person name="Gournas C."/>
            <person name="Habgood R."/>
            <person name="Hainaut M."/>
            <person name="Harispe M.L."/>
            <person name="Henrissat B."/>
            <person name="Hilden K.S."/>
            <person name="Hope R."/>
            <person name="Hossain A."/>
            <person name="Karabika E."/>
            <person name="Karaffa L."/>
            <person name="Karanyi Z."/>
            <person name="Krasevec N."/>
            <person name="Kuo A."/>
            <person name="Kusch H."/>
            <person name="LaButti K."/>
            <person name="Lagendijk E.L."/>
            <person name="Lapidus A."/>
            <person name="Levasseur A."/>
            <person name="Lindquist E."/>
            <person name="Lipzen A."/>
            <person name="Logrieco A.F."/>
            <person name="MacCabe A."/>
            <person name="Maekelae M.R."/>
            <person name="Malavazi I."/>
            <person name="Melin P."/>
            <person name="Meyer V."/>
            <person name="Mielnichuk N."/>
            <person name="Miskei M."/>
            <person name="Molnar A.P."/>
            <person name="Mule G."/>
            <person name="Ngan C.Y."/>
            <person name="Orejas M."/>
            <person name="Orosz E."/>
            <person name="Ouedraogo J.P."/>
            <person name="Overkamp K.M."/>
            <person name="Park H.-S."/>
            <person name="Perrone G."/>
            <person name="Piumi F."/>
            <person name="Punt P.J."/>
            <person name="Ram A.F."/>
            <person name="Ramon A."/>
            <person name="Rauscher S."/>
            <person name="Record E."/>
            <person name="Riano-Pachon D.M."/>
            <person name="Robert V."/>
            <person name="Roehrig J."/>
            <person name="Ruller R."/>
            <person name="Salamov A."/>
            <person name="Salih N.S."/>
            <person name="Samson R.A."/>
            <person name="Sandor E."/>
            <person name="Sanguinetti M."/>
            <person name="Schuetze T."/>
            <person name="Sepcic K."/>
            <person name="Shelest E."/>
            <person name="Sherlock G."/>
            <person name="Sophianopoulou V."/>
            <person name="Squina F.M."/>
            <person name="Sun H."/>
            <person name="Susca A."/>
            <person name="Todd R.B."/>
            <person name="Tsang A."/>
            <person name="Unkles S.E."/>
            <person name="van de Wiele N."/>
            <person name="van Rossen-Uffink D."/>
            <person name="Oliveira J.V."/>
            <person name="Vesth T.C."/>
            <person name="Visser J."/>
            <person name="Yu J.-H."/>
            <person name="Zhou M."/>
            <person name="Andersen M.R."/>
            <person name="Archer D.B."/>
            <person name="Baker S.E."/>
            <person name="Benoit I."/>
            <person name="Brakhage A.A."/>
            <person name="Braus G.H."/>
            <person name="Fischer R."/>
            <person name="Frisvad J.C."/>
            <person name="Goldman G.H."/>
            <person name="Houbraken J."/>
            <person name="Oakley B."/>
            <person name="Pocsi I."/>
            <person name="Scazzocchio C."/>
            <person name="Seiboth B."/>
            <person name="vanKuyk P.A."/>
            <person name="Wortman J."/>
            <person name="Dyer P.S."/>
            <person name="Grigoriev I.V."/>
        </authorList>
    </citation>
    <scope>NUCLEOTIDE SEQUENCE [LARGE SCALE GENOMIC DNA]</scope>
    <source>
        <strain evidence="10">CBS 593.65</strain>
    </source>
</reference>
<evidence type="ECO:0000256" key="3">
    <source>
        <dbReference type="ARBA" id="ARBA00023015"/>
    </source>
</evidence>
<dbReference type="CDD" id="cd00067">
    <property type="entry name" value="GAL4"/>
    <property type="match status" value="1"/>
</dbReference>
<dbReference type="RefSeq" id="XP_040696546.1">
    <property type="nucleotide sequence ID" value="XM_040843604.1"/>
</dbReference>